<evidence type="ECO:0000259" key="1">
    <source>
        <dbReference type="Pfam" id="PF18024"/>
    </source>
</evidence>
<gene>
    <name evidence="2" type="ORF">LCGC14_0523170</name>
</gene>
<comment type="caution">
    <text evidence="2">The sequence shown here is derived from an EMBL/GenBank/DDBJ whole genome shotgun (WGS) entry which is preliminary data.</text>
</comment>
<protein>
    <recommendedName>
        <fullName evidence="1">TyrR-like helix-turn-helix domain-containing protein</fullName>
    </recommendedName>
</protein>
<dbReference type="InterPro" id="IPR030828">
    <property type="entry name" value="HTH_TyrR"/>
</dbReference>
<accession>A0A0F9UJE3</accession>
<reference evidence="2" key="1">
    <citation type="journal article" date="2015" name="Nature">
        <title>Complex archaea that bridge the gap between prokaryotes and eukaryotes.</title>
        <authorList>
            <person name="Spang A."/>
            <person name="Saw J.H."/>
            <person name="Jorgensen S.L."/>
            <person name="Zaremba-Niedzwiedzka K."/>
            <person name="Martijn J."/>
            <person name="Lind A.E."/>
            <person name="van Eijk R."/>
            <person name="Schleper C."/>
            <person name="Guy L."/>
            <person name="Ettema T.J."/>
        </authorList>
    </citation>
    <scope>NUCLEOTIDE SEQUENCE</scope>
</reference>
<dbReference type="Pfam" id="PF18024">
    <property type="entry name" value="HTH_50"/>
    <property type="match status" value="1"/>
</dbReference>
<sequence>MSYLDRKFELAKRTKISDQQTIILNIDKAKIKRLYEQYQSALLVAKELGCSTGAVYKYLKKYNIPLTSLYKGDRVSKSKTLNLNKDLLEKLYLKHGSIRKVSVELTRSPTTIRKYLQQYKII</sequence>
<proteinExistence type="predicted"/>
<name>A0A0F9UJE3_9ZZZZ</name>
<dbReference type="AlphaFoldDB" id="A0A0F9UJE3"/>
<evidence type="ECO:0000313" key="2">
    <source>
        <dbReference type="EMBL" id="KKN61326.1"/>
    </source>
</evidence>
<feature type="domain" description="TyrR-like helix-turn-helix" evidence="1">
    <location>
        <begin position="24"/>
        <end position="64"/>
    </location>
</feature>
<dbReference type="EMBL" id="LAZR01000662">
    <property type="protein sequence ID" value="KKN61326.1"/>
    <property type="molecule type" value="Genomic_DNA"/>
</dbReference>
<organism evidence="2">
    <name type="scientific">marine sediment metagenome</name>
    <dbReference type="NCBI Taxonomy" id="412755"/>
    <lineage>
        <taxon>unclassified sequences</taxon>
        <taxon>metagenomes</taxon>
        <taxon>ecological metagenomes</taxon>
    </lineage>
</organism>
<dbReference type="GO" id="GO:0003677">
    <property type="term" value="F:DNA binding"/>
    <property type="evidence" value="ECO:0007669"/>
    <property type="project" value="UniProtKB-KW"/>
</dbReference>
<dbReference type="Gene3D" id="1.10.10.60">
    <property type="entry name" value="Homeodomain-like"/>
    <property type="match status" value="2"/>
</dbReference>